<dbReference type="Pfam" id="PF00072">
    <property type="entry name" value="Response_reg"/>
    <property type="match status" value="1"/>
</dbReference>
<dbReference type="InterPro" id="IPR011006">
    <property type="entry name" value="CheY-like_superfamily"/>
</dbReference>
<evidence type="ECO:0000313" key="4">
    <source>
        <dbReference type="EMBL" id="RAV17843.1"/>
    </source>
</evidence>
<dbReference type="PANTHER" id="PTHR44591:SF3">
    <property type="entry name" value="RESPONSE REGULATORY DOMAIN-CONTAINING PROTEIN"/>
    <property type="match status" value="1"/>
</dbReference>
<feature type="domain" description="Response regulatory" evidence="3">
    <location>
        <begin position="6"/>
        <end position="121"/>
    </location>
</feature>
<dbReference type="PANTHER" id="PTHR44591">
    <property type="entry name" value="STRESS RESPONSE REGULATOR PROTEIN 1"/>
    <property type="match status" value="1"/>
</dbReference>
<feature type="modified residue" description="4-aspartylphosphate" evidence="2">
    <location>
        <position position="54"/>
    </location>
</feature>
<dbReference type="RefSeq" id="WP_113033929.1">
    <property type="nucleotide sequence ID" value="NZ_QMFB01000017.1"/>
</dbReference>
<dbReference type="InterPro" id="IPR050595">
    <property type="entry name" value="Bact_response_regulator"/>
</dbReference>
<evidence type="ECO:0000313" key="5">
    <source>
        <dbReference type="Proteomes" id="UP000250369"/>
    </source>
</evidence>
<dbReference type="PROSITE" id="PS50110">
    <property type="entry name" value="RESPONSE_REGULATORY"/>
    <property type="match status" value="1"/>
</dbReference>
<accession>A0A329MGP9</accession>
<dbReference type="EMBL" id="QMFB01000017">
    <property type="protein sequence ID" value="RAV17843.1"/>
    <property type="molecule type" value="Genomic_DNA"/>
</dbReference>
<sequence>MESKKSILIIDDTYTNIELFHAIIGDQYEILFATKGLEGYEAALRHLPDLILLDVMMPDLDGYEVCRRLKKHPSTKAIPVIFISVLDHEEDEEKGLEAGAIDYIAKPFNVTSIKAKIRNHILFKDMLTKAEYRIEQ</sequence>
<evidence type="ECO:0000259" key="3">
    <source>
        <dbReference type="PROSITE" id="PS50110"/>
    </source>
</evidence>
<dbReference type="SMART" id="SM00448">
    <property type="entry name" value="REC"/>
    <property type="match status" value="1"/>
</dbReference>
<dbReference type="GO" id="GO:0000160">
    <property type="term" value="P:phosphorelay signal transduction system"/>
    <property type="evidence" value="ECO:0007669"/>
    <property type="project" value="InterPro"/>
</dbReference>
<dbReference type="Proteomes" id="UP000250369">
    <property type="component" value="Unassembled WGS sequence"/>
</dbReference>
<keyword evidence="1 2" id="KW-0597">Phosphoprotein</keyword>
<evidence type="ECO:0000256" key="1">
    <source>
        <dbReference type="ARBA" id="ARBA00022553"/>
    </source>
</evidence>
<name>A0A329MGP9_9BACL</name>
<dbReference type="AlphaFoldDB" id="A0A329MGP9"/>
<dbReference type="Gene3D" id="3.40.50.2300">
    <property type="match status" value="1"/>
</dbReference>
<comment type="caution">
    <text evidence="4">The sequence shown here is derived from an EMBL/GenBank/DDBJ whole genome shotgun (WGS) entry which is preliminary data.</text>
</comment>
<organism evidence="4 5">
    <name type="scientific">Paenibacillus contaminans</name>
    <dbReference type="NCBI Taxonomy" id="450362"/>
    <lineage>
        <taxon>Bacteria</taxon>
        <taxon>Bacillati</taxon>
        <taxon>Bacillota</taxon>
        <taxon>Bacilli</taxon>
        <taxon>Bacillales</taxon>
        <taxon>Paenibacillaceae</taxon>
        <taxon>Paenibacillus</taxon>
    </lineage>
</organism>
<dbReference type="OrthoDB" id="9800897at2"/>
<keyword evidence="5" id="KW-1185">Reference proteome</keyword>
<protein>
    <recommendedName>
        <fullName evidence="3">Response regulatory domain-containing protein</fullName>
    </recommendedName>
</protein>
<reference evidence="4 5" key="1">
    <citation type="journal article" date="2009" name="Int. J. Syst. Evol. Microbiol.">
        <title>Paenibacillus contaminans sp. nov., isolated from a contaminated laboratory plate.</title>
        <authorList>
            <person name="Chou J.H."/>
            <person name="Lee J.H."/>
            <person name="Lin M.C."/>
            <person name="Chang P.S."/>
            <person name="Arun A.B."/>
            <person name="Young C.C."/>
            <person name="Chen W.M."/>
        </authorList>
    </citation>
    <scope>NUCLEOTIDE SEQUENCE [LARGE SCALE GENOMIC DNA]</scope>
    <source>
        <strain evidence="4 5">CKOBP-6</strain>
    </source>
</reference>
<evidence type="ECO:0000256" key="2">
    <source>
        <dbReference type="PROSITE-ProRule" id="PRU00169"/>
    </source>
</evidence>
<dbReference type="SUPFAM" id="SSF52172">
    <property type="entry name" value="CheY-like"/>
    <property type="match status" value="1"/>
</dbReference>
<gene>
    <name evidence="4" type="ORF">DQG23_25870</name>
</gene>
<proteinExistence type="predicted"/>
<dbReference type="InterPro" id="IPR001789">
    <property type="entry name" value="Sig_transdc_resp-reg_receiver"/>
</dbReference>